<keyword evidence="3" id="KW-0813">Transport</keyword>
<dbReference type="GO" id="GO:0009847">
    <property type="term" value="P:spore germination"/>
    <property type="evidence" value="ECO:0007669"/>
    <property type="project" value="InterPro"/>
</dbReference>
<evidence type="ECO:0000256" key="6">
    <source>
        <dbReference type="ARBA" id="ARBA00022989"/>
    </source>
</evidence>
<evidence type="ECO:0000256" key="8">
    <source>
        <dbReference type="SAM" id="Phobius"/>
    </source>
</evidence>
<reference evidence="10" key="1">
    <citation type="submission" date="2018-12" db="EMBL/GenBank/DDBJ databases">
        <title>Genome sequence of Peanibacillus sp.</title>
        <authorList>
            <person name="Subramani G."/>
            <person name="Srinivasan S."/>
            <person name="Kim M.K."/>
        </authorList>
    </citation>
    <scope>NUCLEOTIDE SEQUENCE [LARGE SCALE GENOMIC DNA]</scope>
    <source>
        <strain evidence="10">18JY67-1</strain>
    </source>
</reference>
<accession>A0A3Q8X5B6</accession>
<evidence type="ECO:0000256" key="1">
    <source>
        <dbReference type="ARBA" id="ARBA00004141"/>
    </source>
</evidence>
<evidence type="ECO:0000256" key="3">
    <source>
        <dbReference type="ARBA" id="ARBA00022448"/>
    </source>
</evidence>
<evidence type="ECO:0000256" key="5">
    <source>
        <dbReference type="ARBA" id="ARBA00022692"/>
    </source>
</evidence>
<dbReference type="Gene3D" id="1.20.1740.10">
    <property type="entry name" value="Amino acid/polyamine transporter I"/>
    <property type="match status" value="1"/>
</dbReference>
<evidence type="ECO:0000256" key="4">
    <source>
        <dbReference type="ARBA" id="ARBA00022544"/>
    </source>
</evidence>
<dbReference type="Proteomes" id="UP000272528">
    <property type="component" value="Chromosome"/>
</dbReference>
<evidence type="ECO:0000256" key="7">
    <source>
        <dbReference type="ARBA" id="ARBA00023136"/>
    </source>
</evidence>
<comment type="similarity">
    <text evidence="2">Belongs to the amino acid-polyamine-organocation (APC) superfamily. Spore germination protein (SGP) (TC 2.A.3.9) family.</text>
</comment>
<feature type="transmembrane region" description="Helical" evidence="8">
    <location>
        <begin position="207"/>
        <end position="233"/>
    </location>
</feature>
<evidence type="ECO:0000256" key="2">
    <source>
        <dbReference type="ARBA" id="ARBA00007998"/>
    </source>
</evidence>
<dbReference type="AlphaFoldDB" id="A0A3Q8X5B6"/>
<protein>
    <submittedName>
        <fullName evidence="9">Uncharacterized protein</fullName>
    </submittedName>
</protein>
<dbReference type="PANTHER" id="PTHR34975:SF2">
    <property type="entry name" value="SPORE GERMINATION PROTEIN A2"/>
    <property type="match status" value="1"/>
</dbReference>
<keyword evidence="4" id="KW-0309">Germination</keyword>
<feature type="transmembrane region" description="Helical" evidence="8">
    <location>
        <begin position="75"/>
        <end position="98"/>
    </location>
</feature>
<dbReference type="RefSeq" id="WP_126015690.1">
    <property type="nucleotide sequence ID" value="NZ_CP034437.1"/>
</dbReference>
<feature type="transmembrane region" description="Helical" evidence="8">
    <location>
        <begin position="298"/>
        <end position="314"/>
    </location>
</feature>
<evidence type="ECO:0000313" key="9">
    <source>
        <dbReference type="EMBL" id="AZN40461.1"/>
    </source>
</evidence>
<feature type="transmembrane region" description="Helical" evidence="8">
    <location>
        <begin position="326"/>
        <end position="346"/>
    </location>
</feature>
<keyword evidence="6 8" id="KW-1133">Transmembrane helix</keyword>
<dbReference type="GO" id="GO:0016020">
    <property type="term" value="C:membrane"/>
    <property type="evidence" value="ECO:0007669"/>
    <property type="project" value="UniProtKB-SubCell"/>
</dbReference>
<gene>
    <name evidence="9" type="ORF">EJC50_12945</name>
</gene>
<comment type="subcellular location">
    <subcellularLocation>
        <location evidence="1">Membrane</location>
        <topology evidence="1">Multi-pass membrane protein</topology>
    </subcellularLocation>
</comment>
<dbReference type="InterPro" id="IPR004761">
    <property type="entry name" value="Spore_GerAB"/>
</dbReference>
<keyword evidence="7 8" id="KW-0472">Membrane</keyword>
<keyword evidence="10" id="KW-1185">Reference proteome</keyword>
<feature type="transmembrane region" description="Helical" evidence="8">
    <location>
        <begin position="34"/>
        <end position="55"/>
    </location>
</feature>
<feature type="transmembrane region" description="Helical" evidence="8">
    <location>
        <begin position="110"/>
        <end position="128"/>
    </location>
</feature>
<dbReference type="PANTHER" id="PTHR34975">
    <property type="entry name" value="SPORE GERMINATION PROTEIN A2"/>
    <property type="match status" value="1"/>
</dbReference>
<dbReference type="KEGG" id="palb:EJC50_12945"/>
<sequence length="356" mass="40165">MSRFQLFGFILQTQVGIGVIAFPYELHKSADTEGWISIILAGVVIQLLIFAYIALSNRFPGRNLFEYAPLLLGKWLGYLVTILYIIHFALSSCIIMLLEVIFVRLWVLPFTNPLYVMLVNAIILLYFAPESIRIIARYHTLITILIPFLLLLMFLGPDNFDYRYLLPIGDEGWKALLLGMKSSVLSFLGFELLLLVSSDVKLEGKSLVAPTLWANGAATFFYLLVVLACSLNFSPEALDEVPQPVPYYLNGISLPFLERIDLLFLSVWLVKVTATLTSYVYATGRSISSLFHLNKHRIAIYCITPPVCAMGFFWKSEAFLTHLSRVLEFECFIIISLPVALLLVAWMTGKKEGKPA</sequence>
<name>A0A3Q8X5B6_9BACL</name>
<dbReference type="NCBIfam" id="TIGR00912">
    <property type="entry name" value="2A0309"/>
    <property type="match status" value="1"/>
</dbReference>
<feature type="transmembrane region" description="Helical" evidence="8">
    <location>
        <begin position="262"/>
        <end position="282"/>
    </location>
</feature>
<dbReference type="EMBL" id="CP034437">
    <property type="protein sequence ID" value="AZN40461.1"/>
    <property type="molecule type" value="Genomic_DNA"/>
</dbReference>
<proteinExistence type="inferred from homology"/>
<feature type="transmembrane region" description="Helical" evidence="8">
    <location>
        <begin position="175"/>
        <end position="195"/>
    </location>
</feature>
<evidence type="ECO:0000313" key="10">
    <source>
        <dbReference type="Proteomes" id="UP000272528"/>
    </source>
</evidence>
<dbReference type="OrthoDB" id="2446105at2"/>
<dbReference type="Pfam" id="PF03845">
    <property type="entry name" value="Spore_permease"/>
    <property type="match status" value="1"/>
</dbReference>
<feature type="transmembrane region" description="Helical" evidence="8">
    <location>
        <begin position="135"/>
        <end position="155"/>
    </location>
</feature>
<organism evidence="9 10">
    <name type="scientific">Paenibacillus albus</name>
    <dbReference type="NCBI Taxonomy" id="2495582"/>
    <lineage>
        <taxon>Bacteria</taxon>
        <taxon>Bacillati</taxon>
        <taxon>Bacillota</taxon>
        <taxon>Bacilli</taxon>
        <taxon>Bacillales</taxon>
        <taxon>Paenibacillaceae</taxon>
        <taxon>Paenibacillus</taxon>
    </lineage>
</organism>
<keyword evidence="5 8" id="KW-0812">Transmembrane</keyword>